<accession>A0ABQ1H0W2</accession>
<proteinExistence type="predicted"/>
<sequence>MSVSSIIALTVALFIVMIVAAGFASGNMPNSLSGLDARRDTAPFAFWLFTTVYLLGACLFTTLAIAGRGN</sequence>
<reference evidence="3" key="1">
    <citation type="journal article" date="2019" name="Int. J. Syst. Evol. Microbiol.">
        <title>The Global Catalogue of Microorganisms (GCM) 10K type strain sequencing project: providing services to taxonomists for standard genome sequencing and annotation.</title>
        <authorList>
            <consortium name="The Broad Institute Genomics Platform"/>
            <consortium name="The Broad Institute Genome Sequencing Center for Infectious Disease"/>
            <person name="Wu L."/>
            <person name="Ma J."/>
        </authorList>
    </citation>
    <scope>NUCLEOTIDE SEQUENCE [LARGE SCALE GENOMIC DNA]</scope>
    <source>
        <strain evidence="3">CGMCC 1.10106</strain>
    </source>
</reference>
<keyword evidence="1" id="KW-1133">Transmembrane helix</keyword>
<gene>
    <name evidence="2" type="ORF">GCM10011395_26580</name>
</gene>
<protein>
    <submittedName>
        <fullName evidence="2">Uncharacterized protein</fullName>
    </submittedName>
</protein>
<name>A0ABQ1H0W2_9SPHN</name>
<keyword evidence="3" id="KW-1185">Reference proteome</keyword>
<keyword evidence="1" id="KW-0812">Transmembrane</keyword>
<dbReference type="Proteomes" id="UP000618591">
    <property type="component" value="Unassembled WGS sequence"/>
</dbReference>
<comment type="caution">
    <text evidence="2">The sequence shown here is derived from an EMBL/GenBank/DDBJ whole genome shotgun (WGS) entry which is preliminary data.</text>
</comment>
<feature type="transmembrane region" description="Helical" evidence="1">
    <location>
        <begin position="7"/>
        <end position="24"/>
    </location>
</feature>
<feature type="transmembrane region" description="Helical" evidence="1">
    <location>
        <begin position="44"/>
        <end position="66"/>
    </location>
</feature>
<evidence type="ECO:0000313" key="3">
    <source>
        <dbReference type="Proteomes" id="UP000618591"/>
    </source>
</evidence>
<keyword evidence="1" id="KW-0472">Membrane</keyword>
<evidence type="ECO:0000313" key="2">
    <source>
        <dbReference type="EMBL" id="GGA54863.1"/>
    </source>
</evidence>
<organism evidence="2 3">
    <name type="scientific">Sphingomonas psychrolutea</name>
    <dbReference type="NCBI Taxonomy" id="1259676"/>
    <lineage>
        <taxon>Bacteria</taxon>
        <taxon>Pseudomonadati</taxon>
        <taxon>Pseudomonadota</taxon>
        <taxon>Alphaproteobacteria</taxon>
        <taxon>Sphingomonadales</taxon>
        <taxon>Sphingomonadaceae</taxon>
        <taxon>Sphingomonas</taxon>
    </lineage>
</organism>
<dbReference type="EMBL" id="BMDW01000017">
    <property type="protein sequence ID" value="GGA54863.1"/>
    <property type="molecule type" value="Genomic_DNA"/>
</dbReference>
<evidence type="ECO:0000256" key="1">
    <source>
        <dbReference type="SAM" id="Phobius"/>
    </source>
</evidence>